<dbReference type="AlphaFoldDB" id="A0A6J4PDB8"/>
<reference evidence="2" key="1">
    <citation type="submission" date="2020-02" db="EMBL/GenBank/DDBJ databases">
        <authorList>
            <person name="Meier V. D."/>
        </authorList>
    </citation>
    <scope>NUCLEOTIDE SEQUENCE</scope>
    <source>
        <strain evidence="2">AVDCRST_MAG64</strain>
    </source>
</reference>
<feature type="non-terminal residue" evidence="2">
    <location>
        <position position="32"/>
    </location>
</feature>
<evidence type="ECO:0000256" key="1">
    <source>
        <dbReference type="SAM" id="MobiDB-lite"/>
    </source>
</evidence>
<dbReference type="EMBL" id="CADCUQ010000535">
    <property type="protein sequence ID" value="CAA9412687.1"/>
    <property type="molecule type" value="Genomic_DNA"/>
</dbReference>
<evidence type="ECO:0000313" key="2">
    <source>
        <dbReference type="EMBL" id="CAA9412687.1"/>
    </source>
</evidence>
<feature type="region of interest" description="Disordered" evidence="1">
    <location>
        <begin position="1"/>
        <end position="32"/>
    </location>
</feature>
<organism evidence="2">
    <name type="scientific">uncultured Phycisphaerae bacterium</name>
    <dbReference type="NCBI Taxonomy" id="904963"/>
    <lineage>
        <taxon>Bacteria</taxon>
        <taxon>Pseudomonadati</taxon>
        <taxon>Planctomycetota</taxon>
        <taxon>Phycisphaerae</taxon>
        <taxon>environmental samples</taxon>
    </lineage>
</organism>
<feature type="compositionally biased region" description="Basic residues" evidence="1">
    <location>
        <begin position="1"/>
        <end position="10"/>
    </location>
</feature>
<feature type="non-terminal residue" evidence="2">
    <location>
        <position position="1"/>
    </location>
</feature>
<proteinExistence type="predicted"/>
<accession>A0A6J4PDB8</accession>
<name>A0A6J4PDB8_9BACT</name>
<protein>
    <submittedName>
        <fullName evidence="2">Uncharacterized protein</fullName>
    </submittedName>
</protein>
<gene>
    <name evidence="2" type="ORF">AVDCRST_MAG64-2401</name>
</gene>
<feature type="compositionally biased region" description="Low complexity" evidence="1">
    <location>
        <begin position="14"/>
        <end position="25"/>
    </location>
</feature>
<sequence>WSGARRRRSPPRSSPTSPRATATSRWSAAGAT</sequence>